<keyword evidence="4" id="KW-0175">Coiled coil</keyword>
<keyword evidence="2 3" id="KW-0802">TPR repeat</keyword>
<feature type="coiled-coil region" evidence="4">
    <location>
        <begin position="124"/>
        <end position="151"/>
    </location>
</feature>
<keyword evidence="6" id="KW-1185">Reference proteome</keyword>
<dbReference type="PROSITE" id="PS50005">
    <property type="entry name" value="TPR"/>
    <property type="match status" value="1"/>
</dbReference>
<keyword evidence="1" id="KW-0677">Repeat</keyword>
<dbReference type="InterPro" id="IPR013105">
    <property type="entry name" value="TPR_2"/>
</dbReference>
<dbReference type="Proteomes" id="UP000199663">
    <property type="component" value="Unassembled WGS sequence"/>
</dbReference>
<sequence>MKTQFYPLLFLLVLLQSCETKEVEKKWTGDNVLKTAVFQGISLLGDSLITDVDTVAQQDQLKKLFEAERAYAEEPSLDNLIWIGRREAYLGRYDLAIRTFTKGIEENKNSFEPLRHRGHRFISTRELDRAIEDLEKAADLMQGQALQIEKDGMPNAFNIPLSNVQFNVWYHLGLAHYLKGDFESALKAYQSCLTVSNNDDLLIATLDWYYMALMKLGRTEEAQSVIKPVHEKMTVLENDDYLKRILMYKGILVPEDLLKADVNLENQRLQYVTQGYGLGNHYLSLGDTSKAKIIFENVVASGFWSAFGYIGSEMELTKLRNE</sequence>
<gene>
    <name evidence="5" type="ORF">SAMN05444412_101498</name>
</gene>
<dbReference type="InterPro" id="IPR011990">
    <property type="entry name" value="TPR-like_helical_dom_sf"/>
</dbReference>
<feature type="repeat" description="TPR" evidence="3">
    <location>
        <begin position="166"/>
        <end position="199"/>
    </location>
</feature>
<comment type="caution">
    <text evidence="5">The sequence shown here is derived from an EMBL/GenBank/DDBJ whole genome shotgun (WGS) entry which is preliminary data.</text>
</comment>
<accession>A0A1H3KT73</accession>
<dbReference type="SMART" id="SM00028">
    <property type="entry name" value="TPR"/>
    <property type="match status" value="2"/>
</dbReference>
<organism evidence="5 6">
    <name type="scientific">Rhodonellum ikkaensis</name>
    <dbReference type="NCBI Taxonomy" id="336829"/>
    <lineage>
        <taxon>Bacteria</taxon>
        <taxon>Pseudomonadati</taxon>
        <taxon>Bacteroidota</taxon>
        <taxon>Cytophagia</taxon>
        <taxon>Cytophagales</taxon>
        <taxon>Cytophagaceae</taxon>
        <taxon>Rhodonellum</taxon>
    </lineage>
</organism>
<dbReference type="Gene3D" id="1.25.40.10">
    <property type="entry name" value="Tetratricopeptide repeat domain"/>
    <property type="match status" value="1"/>
</dbReference>
<evidence type="ECO:0000256" key="4">
    <source>
        <dbReference type="SAM" id="Coils"/>
    </source>
</evidence>
<evidence type="ECO:0000256" key="2">
    <source>
        <dbReference type="ARBA" id="ARBA00022803"/>
    </source>
</evidence>
<protein>
    <submittedName>
        <fullName evidence="5">Tetratricopeptide repeat-containing protein</fullName>
    </submittedName>
</protein>
<proteinExistence type="predicted"/>
<reference evidence="5 6" key="1">
    <citation type="submission" date="2016-10" db="EMBL/GenBank/DDBJ databases">
        <authorList>
            <person name="Varghese N."/>
            <person name="Submissions S."/>
        </authorList>
    </citation>
    <scope>NUCLEOTIDE SEQUENCE [LARGE SCALE GENOMIC DNA]</scope>
    <source>
        <strain evidence="5 6">DSM 17997</strain>
    </source>
</reference>
<name>A0A1H3KT73_9BACT</name>
<dbReference type="PROSITE" id="PS51257">
    <property type="entry name" value="PROKAR_LIPOPROTEIN"/>
    <property type="match status" value="1"/>
</dbReference>
<evidence type="ECO:0000256" key="3">
    <source>
        <dbReference type="PROSITE-ProRule" id="PRU00339"/>
    </source>
</evidence>
<evidence type="ECO:0000313" key="5">
    <source>
        <dbReference type="EMBL" id="SDY54874.1"/>
    </source>
</evidence>
<dbReference type="EMBL" id="FNQC01000001">
    <property type="protein sequence ID" value="SDY54874.1"/>
    <property type="molecule type" value="Genomic_DNA"/>
</dbReference>
<dbReference type="Pfam" id="PF07719">
    <property type="entry name" value="TPR_2"/>
    <property type="match status" value="1"/>
</dbReference>
<dbReference type="SUPFAM" id="SSF48452">
    <property type="entry name" value="TPR-like"/>
    <property type="match status" value="1"/>
</dbReference>
<dbReference type="RefSeq" id="WP_019596326.1">
    <property type="nucleotide sequence ID" value="NZ_FNQC01000001.1"/>
</dbReference>
<dbReference type="InterPro" id="IPR019734">
    <property type="entry name" value="TPR_rpt"/>
</dbReference>
<evidence type="ECO:0000313" key="6">
    <source>
        <dbReference type="Proteomes" id="UP000199663"/>
    </source>
</evidence>
<evidence type="ECO:0000256" key="1">
    <source>
        <dbReference type="ARBA" id="ARBA00022737"/>
    </source>
</evidence>